<dbReference type="Proteomes" id="UP000031982">
    <property type="component" value="Unassembled WGS sequence"/>
</dbReference>
<proteinExistence type="predicted"/>
<accession>A0ABR5B036</accession>
<dbReference type="EMBL" id="JXLP01000002">
    <property type="protein sequence ID" value="KIL79981.1"/>
    <property type="molecule type" value="Genomic_DNA"/>
</dbReference>
<reference evidence="1 2" key="1">
    <citation type="submission" date="2015-01" db="EMBL/GenBank/DDBJ databases">
        <title>Genome Assembly of Bacillus badius MTCC 1458.</title>
        <authorList>
            <person name="Verma A."/>
            <person name="Khatri I."/>
            <person name="Mual P."/>
            <person name="Subramanian S."/>
            <person name="Krishnamurthi S."/>
        </authorList>
    </citation>
    <scope>NUCLEOTIDE SEQUENCE [LARGE SCALE GENOMIC DNA]</scope>
    <source>
        <strain evidence="1 2">MTCC 1458</strain>
    </source>
</reference>
<gene>
    <name evidence="1" type="ORF">SD77_2435</name>
</gene>
<keyword evidence="2" id="KW-1185">Reference proteome</keyword>
<organism evidence="1 2">
    <name type="scientific">Bacillus badius</name>
    <dbReference type="NCBI Taxonomy" id="1455"/>
    <lineage>
        <taxon>Bacteria</taxon>
        <taxon>Bacillati</taxon>
        <taxon>Bacillota</taxon>
        <taxon>Bacilli</taxon>
        <taxon>Bacillales</taxon>
        <taxon>Bacillaceae</taxon>
        <taxon>Pseudobacillus</taxon>
    </lineage>
</organism>
<evidence type="ECO:0000313" key="2">
    <source>
        <dbReference type="Proteomes" id="UP000031982"/>
    </source>
</evidence>
<evidence type="ECO:0000313" key="1">
    <source>
        <dbReference type="EMBL" id="KIL79981.1"/>
    </source>
</evidence>
<name>A0ABR5B036_BACBA</name>
<comment type="caution">
    <text evidence="1">The sequence shown here is derived from an EMBL/GenBank/DDBJ whole genome shotgun (WGS) entry which is preliminary data.</text>
</comment>
<sequence length="90" mass="10850">MVSFHEIGTFSFLKKEKNSEVFFKKDNKMTRPTIFLLIRKEDRLVLSMLFRLTKKFSLFTIYLNDLLLEEKSYIIPMSFITYIIQGRMIL</sequence>
<protein>
    <submittedName>
        <fullName evidence="1">Uncharacterized protein</fullName>
    </submittedName>
</protein>